<gene>
    <name evidence="5" type="ORF">K491DRAFT_604457</name>
</gene>
<dbReference type="PANTHER" id="PTHR10272:SF0">
    <property type="entry name" value="PLATELET-ACTIVATING FACTOR ACETYLHYDROLASE"/>
    <property type="match status" value="1"/>
</dbReference>
<evidence type="ECO:0000313" key="5">
    <source>
        <dbReference type="EMBL" id="KAF2652668.1"/>
    </source>
</evidence>
<evidence type="ECO:0000256" key="2">
    <source>
        <dbReference type="ARBA" id="ARBA00022801"/>
    </source>
</evidence>
<dbReference type="Gene3D" id="3.40.50.1820">
    <property type="entry name" value="alpha/beta hydrolase"/>
    <property type="match status" value="1"/>
</dbReference>
<keyword evidence="2 5" id="KW-0378">Hydrolase</keyword>
<keyword evidence="4" id="KW-0443">Lipid metabolism</keyword>
<dbReference type="InterPro" id="IPR029058">
    <property type="entry name" value="AB_hydrolase_fold"/>
</dbReference>
<dbReference type="GO" id="GO:0003847">
    <property type="term" value="F:1-alkyl-2-acetylglycerophosphocholine esterase activity"/>
    <property type="evidence" value="ECO:0007669"/>
    <property type="project" value="UniProtKB-EC"/>
</dbReference>
<reference evidence="5" key="1">
    <citation type="journal article" date="2020" name="Stud. Mycol.">
        <title>101 Dothideomycetes genomes: a test case for predicting lifestyles and emergence of pathogens.</title>
        <authorList>
            <person name="Haridas S."/>
            <person name="Albert R."/>
            <person name="Binder M."/>
            <person name="Bloem J."/>
            <person name="Labutti K."/>
            <person name="Salamov A."/>
            <person name="Andreopoulos B."/>
            <person name="Baker S."/>
            <person name="Barry K."/>
            <person name="Bills G."/>
            <person name="Bluhm B."/>
            <person name="Cannon C."/>
            <person name="Castanera R."/>
            <person name="Culley D."/>
            <person name="Daum C."/>
            <person name="Ezra D."/>
            <person name="Gonzalez J."/>
            <person name="Henrissat B."/>
            <person name="Kuo A."/>
            <person name="Liang C."/>
            <person name="Lipzen A."/>
            <person name="Lutzoni F."/>
            <person name="Magnuson J."/>
            <person name="Mondo S."/>
            <person name="Nolan M."/>
            <person name="Ohm R."/>
            <person name="Pangilinan J."/>
            <person name="Park H.-J."/>
            <person name="Ramirez L."/>
            <person name="Alfaro M."/>
            <person name="Sun H."/>
            <person name="Tritt A."/>
            <person name="Yoshinaga Y."/>
            <person name="Zwiers L.-H."/>
            <person name="Turgeon B."/>
            <person name="Goodwin S."/>
            <person name="Spatafora J."/>
            <person name="Crous P."/>
            <person name="Grigoriev I."/>
        </authorList>
    </citation>
    <scope>NUCLEOTIDE SEQUENCE</scope>
    <source>
        <strain evidence="5">CBS 122681</strain>
    </source>
</reference>
<name>A0A6A6T1E0_9PLEO</name>
<organism evidence="5 6">
    <name type="scientific">Lophiostoma macrostomum CBS 122681</name>
    <dbReference type="NCBI Taxonomy" id="1314788"/>
    <lineage>
        <taxon>Eukaryota</taxon>
        <taxon>Fungi</taxon>
        <taxon>Dikarya</taxon>
        <taxon>Ascomycota</taxon>
        <taxon>Pezizomycotina</taxon>
        <taxon>Dothideomycetes</taxon>
        <taxon>Pleosporomycetidae</taxon>
        <taxon>Pleosporales</taxon>
        <taxon>Lophiostomataceae</taxon>
        <taxon>Lophiostoma</taxon>
    </lineage>
</organism>
<evidence type="ECO:0000313" key="6">
    <source>
        <dbReference type="Proteomes" id="UP000799324"/>
    </source>
</evidence>
<evidence type="ECO:0000256" key="4">
    <source>
        <dbReference type="ARBA" id="ARBA00023098"/>
    </source>
</evidence>
<dbReference type="SUPFAM" id="SSF53474">
    <property type="entry name" value="alpha/beta-Hydrolases"/>
    <property type="match status" value="1"/>
</dbReference>
<dbReference type="EC" id="3.1.1.47" evidence="1"/>
<dbReference type="OrthoDB" id="2363873at2759"/>
<evidence type="ECO:0000256" key="1">
    <source>
        <dbReference type="ARBA" id="ARBA00013201"/>
    </source>
</evidence>
<proteinExistence type="predicted"/>
<evidence type="ECO:0000256" key="3">
    <source>
        <dbReference type="ARBA" id="ARBA00022963"/>
    </source>
</evidence>
<dbReference type="PANTHER" id="PTHR10272">
    <property type="entry name" value="PLATELET-ACTIVATING FACTOR ACETYLHYDROLASE"/>
    <property type="match status" value="1"/>
</dbReference>
<sequence length="330" mass="36340">MTHNTYHTLSGLATRIPIPNPRPIISYSPIVLQTPNRPAPLQLRVTFPAPSSSNDKLPIILLSHGMGRSNWLNSLEGYAPLYEFWAAHGFAVILPTHMSSLFLGVKAPEGKEYWWQDRADDMVRILDRKEEVETLVAEAVPGLKGRLDWERVAVAGHSLGGWTASMLLGARNTDPRSGEVWFKPEPRIKAGVILGGTGNAGSDMSEQGKTMIPWYGADFSKMQTNALSLHGDEDVNPYLTIRGSDWHADTYHHAPGSKDLLVLKGAKHGLGGISGWDTAEGDDSHPERMGLVQRMSLAYLKSQLYEGDDAWEEACKAFREIDQGTVESKA</sequence>
<protein>
    <recommendedName>
        <fullName evidence="1">1-alkyl-2-acetylglycerophosphocholine esterase</fullName>
        <ecNumber evidence="1">3.1.1.47</ecNumber>
    </recommendedName>
</protein>
<dbReference type="AlphaFoldDB" id="A0A6A6T1E0"/>
<dbReference type="EMBL" id="MU004396">
    <property type="protein sequence ID" value="KAF2652668.1"/>
    <property type="molecule type" value="Genomic_DNA"/>
</dbReference>
<accession>A0A6A6T1E0</accession>
<dbReference type="Proteomes" id="UP000799324">
    <property type="component" value="Unassembled WGS sequence"/>
</dbReference>
<keyword evidence="3" id="KW-0442">Lipid degradation</keyword>
<dbReference type="GO" id="GO:0016042">
    <property type="term" value="P:lipid catabolic process"/>
    <property type="evidence" value="ECO:0007669"/>
    <property type="project" value="UniProtKB-KW"/>
</dbReference>
<keyword evidence="6" id="KW-1185">Reference proteome</keyword>